<dbReference type="PROSITE" id="PS50275">
    <property type="entry name" value="SAC"/>
    <property type="match status" value="1"/>
</dbReference>
<dbReference type="GO" id="GO:0043812">
    <property type="term" value="F:phosphatidylinositol-4-phosphate phosphatase activity"/>
    <property type="evidence" value="ECO:0000318"/>
    <property type="project" value="GO_Central"/>
</dbReference>
<evidence type="ECO:0000259" key="2">
    <source>
        <dbReference type="PROSITE" id="PS50275"/>
    </source>
</evidence>
<evidence type="ECO:0000313" key="4">
    <source>
        <dbReference type="Proteomes" id="UP000001514"/>
    </source>
</evidence>
<keyword evidence="1" id="KW-0812">Transmembrane</keyword>
<feature type="transmembrane region" description="Helical" evidence="1">
    <location>
        <begin position="511"/>
        <end position="535"/>
    </location>
</feature>
<gene>
    <name evidence="3" type="ORF">SELMODRAFT_173342</name>
</gene>
<dbReference type="Proteomes" id="UP000001514">
    <property type="component" value="Unassembled WGS sequence"/>
</dbReference>
<dbReference type="Pfam" id="PF02383">
    <property type="entry name" value="Syja_N"/>
    <property type="match status" value="1"/>
</dbReference>
<organism evidence="4">
    <name type="scientific">Selaginella moellendorffii</name>
    <name type="common">Spikemoss</name>
    <dbReference type="NCBI Taxonomy" id="88036"/>
    <lineage>
        <taxon>Eukaryota</taxon>
        <taxon>Viridiplantae</taxon>
        <taxon>Streptophyta</taxon>
        <taxon>Embryophyta</taxon>
        <taxon>Tracheophyta</taxon>
        <taxon>Lycopodiopsida</taxon>
        <taxon>Selaginellales</taxon>
        <taxon>Selaginellaceae</taxon>
        <taxon>Selaginella</taxon>
    </lineage>
</organism>
<feature type="domain" description="SAC" evidence="2">
    <location>
        <begin position="119"/>
        <end position="448"/>
    </location>
</feature>
<protein>
    <recommendedName>
        <fullName evidence="2">SAC domain-containing protein</fullName>
    </recommendedName>
</protein>
<dbReference type="GO" id="GO:0005783">
    <property type="term" value="C:endoplasmic reticulum"/>
    <property type="evidence" value="ECO:0000318"/>
    <property type="project" value="GO_Central"/>
</dbReference>
<keyword evidence="1" id="KW-0472">Membrane</keyword>
<dbReference type="HOGENOM" id="CLU_003016_7_2_1"/>
<sequence length="581" mass="65776">MAGQMRCWELPDQFVFQPHSGLLQILSIDRATGNASLIQELPAAASGGQIHSSTVYGVLGAVKLLTGTYVLVVTERECAGSYSNSPLFKVKSMRFLQCEHTRHLSPSKIIEEAYLRGLLKHIEQTPGLYFSYETDLTNNAQRTHLLTNDHENQPLWKQADPQFVWNDHLKDYLLESKLCYFSSFLNLLIRFQSVQVLLAEQLLQITLISRRSIRRSGTRMWRRGADPEGSVANFVETEQILEAGGYFASYVQVRGSIPVFWEQIVDLRYKPQIRSINHEDTSAVVERHFSDLSDRYGSVLAVDLINQQGSEGVLSIAYRNAMQHLKNNNVTYVPFDFHHICGNIRFDRLSVLHDQIAENLMQQRFFLVNPMKEKTEEQKGIVRTNCIDCLDRTNVTQSLLGRKALEEQLRRLGLFQASETIDKHYVFDSQFNILWANHGDEISYQYAGTPALKGDFVRYGKRTIAGLIQDGISAISRYYLNNFHDGRRQDAMDLVTGRYKASDSSSPHRSVIAGIATYMPLIAAVIVASICATAMSLWNVSRGDGRVMFTMLWASVTAVLGMVVRTNGQQLCCTPRLRGLK</sequence>
<dbReference type="InParanoid" id="D8RQA4"/>
<dbReference type="InterPro" id="IPR002013">
    <property type="entry name" value="SAC_dom"/>
</dbReference>
<dbReference type="Gramene" id="EFJ25623">
    <property type="protein sequence ID" value="EFJ25623"/>
    <property type="gene ID" value="SELMODRAFT_173342"/>
</dbReference>
<feature type="transmembrane region" description="Helical" evidence="1">
    <location>
        <begin position="547"/>
        <end position="564"/>
    </location>
</feature>
<evidence type="ECO:0000313" key="3">
    <source>
        <dbReference type="EMBL" id="EFJ25623.1"/>
    </source>
</evidence>
<name>D8RQA4_SELML</name>
<dbReference type="STRING" id="88036.D8RQA4"/>
<keyword evidence="1" id="KW-1133">Transmembrane helix</keyword>
<dbReference type="PANTHER" id="PTHR45662:SF2">
    <property type="entry name" value="PHOSPHATIDYLINOSITOL-3-PHOSPHATASE SAC1"/>
    <property type="match status" value="1"/>
</dbReference>
<evidence type="ECO:0000256" key="1">
    <source>
        <dbReference type="SAM" id="Phobius"/>
    </source>
</evidence>
<dbReference type="KEGG" id="smo:SELMODRAFT_173342"/>
<dbReference type="AlphaFoldDB" id="D8RQA4"/>
<dbReference type="eggNOG" id="KOG1889">
    <property type="taxonomic scope" value="Eukaryota"/>
</dbReference>
<reference evidence="3 4" key="1">
    <citation type="journal article" date="2011" name="Science">
        <title>The Selaginella genome identifies genetic changes associated with the evolution of vascular plants.</title>
        <authorList>
            <person name="Banks J.A."/>
            <person name="Nishiyama T."/>
            <person name="Hasebe M."/>
            <person name="Bowman J.L."/>
            <person name="Gribskov M."/>
            <person name="dePamphilis C."/>
            <person name="Albert V.A."/>
            <person name="Aono N."/>
            <person name="Aoyama T."/>
            <person name="Ambrose B.A."/>
            <person name="Ashton N.W."/>
            <person name="Axtell M.J."/>
            <person name="Barker E."/>
            <person name="Barker M.S."/>
            <person name="Bennetzen J.L."/>
            <person name="Bonawitz N.D."/>
            <person name="Chapple C."/>
            <person name="Cheng C."/>
            <person name="Correa L.G."/>
            <person name="Dacre M."/>
            <person name="DeBarry J."/>
            <person name="Dreyer I."/>
            <person name="Elias M."/>
            <person name="Engstrom E.M."/>
            <person name="Estelle M."/>
            <person name="Feng L."/>
            <person name="Finet C."/>
            <person name="Floyd S.K."/>
            <person name="Frommer W.B."/>
            <person name="Fujita T."/>
            <person name="Gramzow L."/>
            <person name="Gutensohn M."/>
            <person name="Harholt J."/>
            <person name="Hattori M."/>
            <person name="Heyl A."/>
            <person name="Hirai T."/>
            <person name="Hiwatashi Y."/>
            <person name="Ishikawa M."/>
            <person name="Iwata M."/>
            <person name="Karol K.G."/>
            <person name="Koehler B."/>
            <person name="Kolukisaoglu U."/>
            <person name="Kubo M."/>
            <person name="Kurata T."/>
            <person name="Lalonde S."/>
            <person name="Li K."/>
            <person name="Li Y."/>
            <person name="Litt A."/>
            <person name="Lyons E."/>
            <person name="Manning G."/>
            <person name="Maruyama T."/>
            <person name="Michael T.P."/>
            <person name="Mikami K."/>
            <person name="Miyazaki S."/>
            <person name="Morinaga S."/>
            <person name="Murata T."/>
            <person name="Mueller-Roeber B."/>
            <person name="Nelson D.R."/>
            <person name="Obara M."/>
            <person name="Oguri Y."/>
            <person name="Olmstead R.G."/>
            <person name="Onodera N."/>
            <person name="Petersen B.L."/>
            <person name="Pils B."/>
            <person name="Prigge M."/>
            <person name="Rensing S.A."/>
            <person name="Riano-Pachon D.M."/>
            <person name="Roberts A.W."/>
            <person name="Sato Y."/>
            <person name="Scheller H.V."/>
            <person name="Schulz B."/>
            <person name="Schulz C."/>
            <person name="Shakirov E.V."/>
            <person name="Shibagaki N."/>
            <person name="Shinohara N."/>
            <person name="Shippen D.E."/>
            <person name="Soerensen I."/>
            <person name="Sotooka R."/>
            <person name="Sugimoto N."/>
            <person name="Sugita M."/>
            <person name="Sumikawa N."/>
            <person name="Tanurdzic M."/>
            <person name="Theissen G."/>
            <person name="Ulvskov P."/>
            <person name="Wakazuki S."/>
            <person name="Weng J.K."/>
            <person name="Willats W.W."/>
            <person name="Wipf D."/>
            <person name="Wolf P.G."/>
            <person name="Yang L."/>
            <person name="Zimmer A.D."/>
            <person name="Zhu Q."/>
            <person name="Mitros T."/>
            <person name="Hellsten U."/>
            <person name="Loque D."/>
            <person name="Otillar R."/>
            <person name="Salamov A."/>
            <person name="Schmutz J."/>
            <person name="Shapiro H."/>
            <person name="Lindquist E."/>
            <person name="Lucas S."/>
            <person name="Rokhsar D."/>
            <person name="Grigoriev I.V."/>
        </authorList>
    </citation>
    <scope>NUCLEOTIDE SEQUENCE [LARGE SCALE GENOMIC DNA]</scope>
</reference>
<dbReference type="PANTHER" id="PTHR45662">
    <property type="entry name" value="PHOSPHATIDYLINOSITIDE PHOSPHATASE SAC1"/>
    <property type="match status" value="1"/>
</dbReference>
<proteinExistence type="predicted"/>
<keyword evidence="4" id="KW-1185">Reference proteome</keyword>
<dbReference type="GO" id="GO:0046856">
    <property type="term" value="P:phosphatidylinositol dephosphorylation"/>
    <property type="evidence" value="ECO:0000318"/>
    <property type="project" value="GO_Central"/>
</dbReference>
<accession>D8RQA4</accession>
<dbReference type="EMBL" id="GL377586">
    <property type="protein sequence ID" value="EFJ25623.1"/>
    <property type="molecule type" value="Genomic_DNA"/>
</dbReference>